<reference evidence="1 2" key="1">
    <citation type="submission" date="2018-06" db="EMBL/GenBank/DDBJ databases">
        <title>Sphaerisporangium craniellae sp. nov., isolated from a marine sponge in the South China Sea.</title>
        <authorList>
            <person name="Li L."/>
        </authorList>
    </citation>
    <scope>NUCLEOTIDE SEQUENCE [LARGE SCALE GENOMIC DNA]</scope>
    <source>
        <strain evidence="1 2">LHW63015</strain>
    </source>
</reference>
<keyword evidence="2" id="KW-1185">Reference proteome</keyword>
<dbReference type="AlphaFoldDB" id="A0A366LUK9"/>
<evidence type="ECO:0000313" key="1">
    <source>
        <dbReference type="EMBL" id="RBQ17270.1"/>
    </source>
</evidence>
<dbReference type="Proteomes" id="UP000253303">
    <property type="component" value="Unassembled WGS sequence"/>
</dbReference>
<dbReference type="OrthoDB" id="4052716at2"/>
<accession>A0A366LUK9</accession>
<dbReference type="EMBL" id="QMEY01000012">
    <property type="protein sequence ID" value="RBQ17270.1"/>
    <property type="molecule type" value="Genomic_DNA"/>
</dbReference>
<sequence>MLTERGFTIEVAPLVRNVFNHAYAINWLVDNGDAAVDALVARGDDEREKLCKKLEETGWTGAAEMRATLELAATQRSTLPARTASEQELHEKFKYELKNFYDMLERYDVADVYPVYSHLSSLSHTTMATASAYVEHMDDGTLQARQNAAKLGDADVIQLAVALLQAASVVSPLIDDDPLRPSIDQALTDLGLENTQLLPTRVK</sequence>
<name>A0A366LUK9_9ACTN</name>
<dbReference type="Pfam" id="PF18928">
    <property type="entry name" value="DUF5677"/>
    <property type="match status" value="1"/>
</dbReference>
<dbReference type="InterPro" id="IPR043733">
    <property type="entry name" value="DUF5677"/>
</dbReference>
<gene>
    <name evidence="1" type="ORF">DP939_25335</name>
</gene>
<organism evidence="1 2">
    <name type="scientific">Spongiactinospora rosea</name>
    <dbReference type="NCBI Taxonomy" id="2248750"/>
    <lineage>
        <taxon>Bacteria</taxon>
        <taxon>Bacillati</taxon>
        <taxon>Actinomycetota</taxon>
        <taxon>Actinomycetes</taxon>
        <taxon>Streptosporangiales</taxon>
        <taxon>Streptosporangiaceae</taxon>
        <taxon>Spongiactinospora</taxon>
    </lineage>
</organism>
<evidence type="ECO:0000313" key="2">
    <source>
        <dbReference type="Proteomes" id="UP000253303"/>
    </source>
</evidence>
<proteinExistence type="predicted"/>
<comment type="caution">
    <text evidence="1">The sequence shown here is derived from an EMBL/GenBank/DDBJ whole genome shotgun (WGS) entry which is preliminary data.</text>
</comment>
<protein>
    <submittedName>
        <fullName evidence="1">Uncharacterized protein</fullName>
    </submittedName>
</protein>